<keyword evidence="1" id="KW-0812">Transmembrane</keyword>
<organism evidence="2 3">
    <name type="scientific">Canibacter oris</name>
    <dbReference type="NCBI Taxonomy" id="1365628"/>
    <lineage>
        <taxon>Bacteria</taxon>
        <taxon>Bacillati</taxon>
        <taxon>Actinomycetota</taxon>
        <taxon>Actinomycetes</taxon>
        <taxon>Micrococcales</taxon>
        <taxon>Microbacteriaceae</taxon>
        <taxon>Canibacter</taxon>
    </lineage>
</organism>
<keyword evidence="1" id="KW-0472">Membrane</keyword>
<keyword evidence="3" id="KW-1185">Reference proteome</keyword>
<sequence length="148" mass="16486">MIFEEFAKLTFSAFLGGGIALFGSFLWHKFTERQKLADWTVTAVFDDNHAAYGYSFVIKNVGEAAAKNVTVESVHGERLHVHKSTPTGFVRPGDILFASTEVPVSSVFVIRWERDRGPRQSRVQNAIRCAELNVTNIRIVPGSTLRSS</sequence>
<dbReference type="EMBL" id="JACIFD010000014">
    <property type="protein sequence ID" value="MBB4072068.1"/>
    <property type="molecule type" value="Genomic_DNA"/>
</dbReference>
<proteinExistence type="predicted"/>
<keyword evidence="1" id="KW-1133">Transmembrane helix</keyword>
<dbReference type="Proteomes" id="UP000571183">
    <property type="component" value="Unassembled WGS sequence"/>
</dbReference>
<reference evidence="2" key="1">
    <citation type="submission" date="2020-08" db="EMBL/GenBank/DDBJ databases">
        <title>Sequencing the genomes of 1000 actinobacteria strains.</title>
        <authorList>
            <person name="Klenk H.-P."/>
        </authorList>
    </citation>
    <scope>NUCLEOTIDE SEQUENCE [LARGE SCALE GENOMIC DNA]</scope>
    <source>
        <strain evidence="2">DSM 27064</strain>
    </source>
</reference>
<dbReference type="RefSeq" id="WP_183304987.1">
    <property type="nucleotide sequence ID" value="NZ_JACIFD010000014.1"/>
</dbReference>
<comment type="caution">
    <text evidence="2">The sequence shown here is derived from an EMBL/GenBank/DDBJ whole genome shotgun (WGS) entry which is preliminary data.</text>
</comment>
<name>A0A840DPZ1_9MICO</name>
<evidence type="ECO:0000313" key="2">
    <source>
        <dbReference type="EMBL" id="MBB4072068.1"/>
    </source>
</evidence>
<gene>
    <name evidence="2" type="ORF">F5897_001391</name>
</gene>
<feature type="transmembrane region" description="Helical" evidence="1">
    <location>
        <begin position="6"/>
        <end position="27"/>
    </location>
</feature>
<protein>
    <submittedName>
        <fullName evidence="2">Uncharacterized protein</fullName>
    </submittedName>
</protein>
<dbReference type="AlphaFoldDB" id="A0A840DPZ1"/>
<evidence type="ECO:0000256" key="1">
    <source>
        <dbReference type="SAM" id="Phobius"/>
    </source>
</evidence>
<accession>A0A840DPZ1</accession>
<evidence type="ECO:0000313" key="3">
    <source>
        <dbReference type="Proteomes" id="UP000571183"/>
    </source>
</evidence>